<sequence length="94" mass="10711">MDNERKKRQERSQLPGKKRRRLELKQERITQKGANEAAEGDTYESEVGLSDQVDIQTIPEAVPKPGFAKVDHLNDVQENRVLIDLETTGLIQRG</sequence>
<dbReference type="Proteomes" id="UP000005408">
    <property type="component" value="Unassembled WGS sequence"/>
</dbReference>
<proteinExistence type="predicted"/>
<evidence type="ECO:0000313" key="3">
    <source>
        <dbReference type="Proteomes" id="UP000005408"/>
    </source>
</evidence>
<feature type="compositionally biased region" description="Basic and acidic residues" evidence="1">
    <location>
        <begin position="1"/>
        <end position="11"/>
    </location>
</feature>
<name>A0A8W8JST1_MAGGI</name>
<organism evidence="2 3">
    <name type="scientific">Magallana gigas</name>
    <name type="common">Pacific oyster</name>
    <name type="synonym">Crassostrea gigas</name>
    <dbReference type="NCBI Taxonomy" id="29159"/>
    <lineage>
        <taxon>Eukaryota</taxon>
        <taxon>Metazoa</taxon>
        <taxon>Spiralia</taxon>
        <taxon>Lophotrochozoa</taxon>
        <taxon>Mollusca</taxon>
        <taxon>Bivalvia</taxon>
        <taxon>Autobranchia</taxon>
        <taxon>Pteriomorphia</taxon>
        <taxon>Ostreida</taxon>
        <taxon>Ostreoidea</taxon>
        <taxon>Ostreidae</taxon>
        <taxon>Magallana</taxon>
    </lineage>
</organism>
<dbReference type="OrthoDB" id="6123632at2759"/>
<feature type="region of interest" description="Disordered" evidence="1">
    <location>
        <begin position="1"/>
        <end position="47"/>
    </location>
</feature>
<reference evidence="2" key="1">
    <citation type="submission" date="2022-08" db="UniProtKB">
        <authorList>
            <consortium name="EnsemblMetazoa"/>
        </authorList>
    </citation>
    <scope>IDENTIFICATION</scope>
    <source>
        <strain evidence="2">05x7-T-G4-1.051#20</strain>
    </source>
</reference>
<dbReference type="OMA" id="DCGYYRY"/>
<evidence type="ECO:0000313" key="2">
    <source>
        <dbReference type="EnsemblMetazoa" id="G20868.1:cds"/>
    </source>
</evidence>
<accession>A0A8W8JST1</accession>
<dbReference type="AlphaFoldDB" id="A0A8W8JST1"/>
<dbReference type="EnsemblMetazoa" id="G20868.1">
    <property type="protein sequence ID" value="G20868.1:cds"/>
    <property type="gene ID" value="G20868"/>
</dbReference>
<protein>
    <submittedName>
        <fullName evidence="2">Uncharacterized protein</fullName>
    </submittedName>
</protein>
<evidence type="ECO:0000256" key="1">
    <source>
        <dbReference type="SAM" id="MobiDB-lite"/>
    </source>
</evidence>
<keyword evidence="3" id="KW-1185">Reference proteome</keyword>